<dbReference type="CDD" id="cd00090">
    <property type="entry name" value="HTH_ARSR"/>
    <property type="match status" value="1"/>
</dbReference>
<dbReference type="Pfam" id="PF01037">
    <property type="entry name" value="AsnC_trans_reg"/>
    <property type="match status" value="1"/>
</dbReference>
<dbReference type="Gene3D" id="1.10.10.10">
    <property type="entry name" value="Winged helix-like DNA-binding domain superfamily/Winged helix DNA-binding domain"/>
    <property type="match status" value="1"/>
</dbReference>
<dbReference type="PANTHER" id="PTHR30154">
    <property type="entry name" value="LEUCINE-RESPONSIVE REGULATORY PROTEIN"/>
    <property type="match status" value="1"/>
</dbReference>
<dbReference type="InterPro" id="IPR019887">
    <property type="entry name" value="Tscrpt_reg_AsnC/Lrp_C"/>
</dbReference>
<comment type="caution">
    <text evidence="5">The sequence shown here is derived from an EMBL/GenBank/DDBJ whole genome shotgun (WGS) entry which is preliminary data.</text>
</comment>
<evidence type="ECO:0000313" key="6">
    <source>
        <dbReference type="Proteomes" id="UP001161405"/>
    </source>
</evidence>
<evidence type="ECO:0000259" key="4">
    <source>
        <dbReference type="PROSITE" id="PS50956"/>
    </source>
</evidence>
<keyword evidence="6" id="KW-1185">Reference proteome</keyword>
<dbReference type="SMART" id="SM00344">
    <property type="entry name" value="HTH_ASNC"/>
    <property type="match status" value="1"/>
</dbReference>
<dbReference type="InterPro" id="IPR036388">
    <property type="entry name" value="WH-like_DNA-bd_sf"/>
</dbReference>
<dbReference type="PROSITE" id="PS50956">
    <property type="entry name" value="HTH_ASNC_2"/>
    <property type="match status" value="1"/>
</dbReference>
<proteinExistence type="predicted"/>
<dbReference type="InterPro" id="IPR019888">
    <property type="entry name" value="Tscrpt_reg_AsnC-like"/>
</dbReference>
<evidence type="ECO:0000256" key="2">
    <source>
        <dbReference type="ARBA" id="ARBA00023125"/>
    </source>
</evidence>
<dbReference type="Proteomes" id="UP001161405">
    <property type="component" value="Unassembled WGS sequence"/>
</dbReference>
<dbReference type="InterPro" id="IPR011008">
    <property type="entry name" value="Dimeric_a/b-barrel"/>
</dbReference>
<dbReference type="PANTHER" id="PTHR30154:SF34">
    <property type="entry name" value="TRANSCRIPTIONAL REGULATOR AZLB"/>
    <property type="match status" value="1"/>
</dbReference>
<keyword evidence="1" id="KW-0805">Transcription regulation</keyword>
<keyword evidence="3" id="KW-0804">Transcription</keyword>
<protein>
    <submittedName>
        <fullName evidence="5">Transcriptional regulator</fullName>
    </submittedName>
</protein>
<keyword evidence="2" id="KW-0238">DNA-binding</keyword>
<reference evidence="5" key="2">
    <citation type="submission" date="2023-01" db="EMBL/GenBank/DDBJ databases">
        <title>Draft genome sequence of Maritalea porphyrae strain NBRC 107169.</title>
        <authorList>
            <person name="Sun Q."/>
            <person name="Mori K."/>
        </authorList>
    </citation>
    <scope>NUCLEOTIDE SEQUENCE</scope>
    <source>
        <strain evidence="5">NBRC 107169</strain>
    </source>
</reference>
<dbReference type="Pfam" id="PF13412">
    <property type="entry name" value="HTH_24"/>
    <property type="match status" value="1"/>
</dbReference>
<dbReference type="RefSeq" id="WP_284362889.1">
    <property type="nucleotide sequence ID" value="NZ_BSNI01000002.1"/>
</dbReference>
<dbReference type="EMBL" id="BSNI01000002">
    <property type="protein sequence ID" value="GLQ17031.1"/>
    <property type="molecule type" value="Genomic_DNA"/>
</dbReference>
<dbReference type="SUPFAM" id="SSF54909">
    <property type="entry name" value="Dimeric alpha+beta barrel"/>
    <property type="match status" value="1"/>
</dbReference>
<dbReference type="InterPro" id="IPR011991">
    <property type="entry name" value="ArsR-like_HTH"/>
</dbReference>
<dbReference type="InterPro" id="IPR036390">
    <property type="entry name" value="WH_DNA-bd_sf"/>
</dbReference>
<name>A0ABQ5URN1_9HYPH</name>
<evidence type="ECO:0000256" key="3">
    <source>
        <dbReference type="ARBA" id="ARBA00023163"/>
    </source>
</evidence>
<organism evidence="5 6">
    <name type="scientific">Maritalea porphyrae</name>
    <dbReference type="NCBI Taxonomy" id="880732"/>
    <lineage>
        <taxon>Bacteria</taxon>
        <taxon>Pseudomonadati</taxon>
        <taxon>Pseudomonadota</taxon>
        <taxon>Alphaproteobacteria</taxon>
        <taxon>Hyphomicrobiales</taxon>
        <taxon>Devosiaceae</taxon>
        <taxon>Maritalea</taxon>
    </lineage>
</organism>
<evidence type="ECO:0000313" key="5">
    <source>
        <dbReference type="EMBL" id="GLQ17031.1"/>
    </source>
</evidence>
<dbReference type="Gene3D" id="3.30.70.920">
    <property type="match status" value="1"/>
</dbReference>
<dbReference type="InterPro" id="IPR000485">
    <property type="entry name" value="AsnC-type_HTH_dom"/>
</dbReference>
<reference evidence="5" key="1">
    <citation type="journal article" date="2014" name="Int. J. Syst. Evol. Microbiol.">
        <title>Complete genome of a new Firmicutes species belonging to the dominant human colonic microbiota ('Ruminococcus bicirculans') reveals two chromosomes and a selective capacity to utilize plant glucans.</title>
        <authorList>
            <consortium name="NISC Comparative Sequencing Program"/>
            <person name="Wegmann U."/>
            <person name="Louis P."/>
            <person name="Goesmann A."/>
            <person name="Henrissat B."/>
            <person name="Duncan S.H."/>
            <person name="Flint H.J."/>
        </authorList>
    </citation>
    <scope>NUCLEOTIDE SEQUENCE</scope>
    <source>
        <strain evidence="5">NBRC 107169</strain>
    </source>
</reference>
<gene>
    <name evidence="5" type="ORF">GCM10007879_12800</name>
</gene>
<sequence>MKLDALDRKIVAILQQEGRIRTIDLAERVGLSPTPCARRIVRLEEEGVITGYTATVNQDKMGLPISIFVSVELENQGAEALQRFEQDVVSFEEVMECFIMTGSQDFLMRVVAADLASYERFLQEKLTRVPGIRMIRSRFALRRIVKRNRLPNPS</sequence>
<dbReference type="PRINTS" id="PR00033">
    <property type="entry name" value="HTHASNC"/>
</dbReference>
<feature type="domain" description="HTH asnC-type" evidence="4">
    <location>
        <begin position="3"/>
        <end position="64"/>
    </location>
</feature>
<evidence type="ECO:0000256" key="1">
    <source>
        <dbReference type="ARBA" id="ARBA00023015"/>
    </source>
</evidence>
<accession>A0ABQ5URN1</accession>
<dbReference type="SUPFAM" id="SSF46785">
    <property type="entry name" value="Winged helix' DNA-binding domain"/>
    <property type="match status" value="1"/>
</dbReference>